<evidence type="ECO:0000313" key="1">
    <source>
        <dbReference type="EMBL" id="EKO50766.1"/>
    </source>
</evidence>
<dbReference type="EMBL" id="AKWH02000052">
    <property type="protein sequence ID" value="EKO50766.1"/>
    <property type="molecule type" value="Genomic_DNA"/>
</dbReference>
<protein>
    <submittedName>
        <fullName evidence="1">Uncharacterized protein</fullName>
    </submittedName>
</protein>
<dbReference type="AlphaFoldDB" id="A0A828XU09"/>
<organism evidence="1 2">
    <name type="scientific">Leptospira kirschneri str. 200802841</name>
    <dbReference type="NCBI Taxonomy" id="1193047"/>
    <lineage>
        <taxon>Bacteria</taxon>
        <taxon>Pseudomonadati</taxon>
        <taxon>Spirochaetota</taxon>
        <taxon>Spirochaetia</taxon>
        <taxon>Leptospirales</taxon>
        <taxon>Leptospiraceae</taxon>
        <taxon>Leptospira</taxon>
    </lineage>
</organism>
<keyword evidence="2" id="KW-1185">Reference proteome</keyword>
<dbReference type="RefSeq" id="WP_004770943.1">
    <property type="nucleotide sequence ID" value="NZ_AKWH02000052.1"/>
</dbReference>
<accession>A0A828XU09</accession>
<sequence>MSLDVSKKLVGIRYRFQSHFFLFFYPTRSDFTLAQKPISEVLFLKKSKVNFGIQSLRFSFT</sequence>
<reference evidence="1" key="1">
    <citation type="submission" date="2012-10" db="EMBL/GenBank/DDBJ databases">
        <authorList>
            <person name="Harkins D.M."/>
            <person name="Durkin A.S."/>
            <person name="Brinkac L.M."/>
            <person name="Selengut J.D."/>
            <person name="Sanka R."/>
            <person name="DePew J."/>
            <person name="Purushe J."/>
            <person name="Picardeau M."/>
            <person name="Werts C."/>
            <person name="Goarant C."/>
            <person name="Vinetz J.M."/>
            <person name="Sutton G.G."/>
            <person name="Nelson W.C."/>
            <person name="Fouts D.E."/>
        </authorList>
    </citation>
    <scope>NUCLEOTIDE SEQUENCE [LARGE SCALE GENOMIC DNA]</scope>
    <source>
        <strain evidence="1">200802841</strain>
    </source>
</reference>
<proteinExistence type="predicted"/>
<gene>
    <name evidence="1" type="ORF">LEP1GSC131_3265</name>
</gene>
<comment type="caution">
    <text evidence="1">The sequence shown here is derived from an EMBL/GenBank/DDBJ whole genome shotgun (WGS) entry which is preliminary data.</text>
</comment>
<evidence type="ECO:0000313" key="2">
    <source>
        <dbReference type="Proteomes" id="UP000006339"/>
    </source>
</evidence>
<name>A0A828XU09_9LEPT</name>
<dbReference type="Proteomes" id="UP000006339">
    <property type="component" value="Unassembled WGS sequence"/>
</dbReference>